<dbReference type="GO" id="GO:0009055">
    <property type="term" value="F:electron transfer activity"/>
    <property type="evidence" value="ECO:0007669"/>
    <property type="project" value="InterPro"/>
</dbReference>
<sequence length="114" mass="11383">MMPTKQTLAAGVAALLTLGAAGVAQGATPAASTAGKKLFIATCGSCHAFKPANTKGKLAPDLTSSHQGLASIVNQITYGGDGMPGFKALGKTKINQIATYFWIQTGKSAGGGDD</sequence>
<evidence type="ECO:0000256" key="3">
    <source>
        <dbReference type="ARBA" id="ARBA00023004"/>
    </source>
</evidence>
<dbReference type="Gene3D" id="1.10.760.10">
    <property type="entry name" value="Cytochrome c-like domain"/>
    <property type="match status" value="1"/>
</dbReference>
<dbReference type="SUPFAM" id="SSF46626">
    <property type="entry name" value="Cytochrome c"/>
    <property type="match status" value="1"/>
</dbReference>
<proteinExistence type="predicted"/>
<dbReference type="InterPro" id="IPR009056">
    <property type="entry name" value="Cyt_c-like_dom"/>
</dbReference>
<dbReference type="InterPro" id="IPR036909">
    <property type="entry name" value="Cyt_c-like_dom_sf"/>
</dbReference>
<evidence type="ECO:0000256" key="1">
    <source>
        <dbReference type="ARBA" id="ARBA00022617"/>
    </source>
</evidence>
<organism evidence="5">
    <name type="scientific">freshwater metagenome</name>
    <dbReference type="NCBI Taxonomy" id="449393"/>
    <lineage>
        <taxon>unclassified sequences</taxon>
        <taxon>metagenomes</taxon>
        <taxon>ecological metagenomes</taxon>
    </lineage>
</organism>
<keyword evidence="2" id="KW-0479">Metal-binding</keyword>
<dbReference type="Pfam" id="PF13442">
    <property type="entry name" value="Cytochrome_CBB3"/>
    <property type="match status" value="1"/>
</dbReference>
<keyword evidence="3" id="KW-0408">Iron</keyword>
<dbReference type="GO" id="GO:0046872">
    <property type="term" value="F:metal ion binding"/>
    <property type="evidence" value="ECO:0007669"/>
    <property type="project" value="UniProtKB-KW"/>
</dbReference>
<gene>
    <name evidence="5" type="ORF">UFOPK2399_00259</name>
</gene>
<dbReference type="AlphaFoldDB" id="A0A6J6NGQ2"/>
<dbReference type="EMBL" id="CAEZXP010000001">
    <property type="protein sequence ID" value="CAB4685527.1"/>
    <property type="molecule type" value="Genomic_DNA"/>
</dbReference>
<protein>
    <submittedName>
        <fullName evidence="5">Unannotated protein</fullName>
    </submittedName>
</protein>
<name>A0A6J6NGQ2_9ZZZZ</name>
<evidence type="ECO:0000313" key="5">
    <source>
        <dbReference type="EMBL" id="CAB4685527.1"/>
    </source>
</evidence>
<reference evidence="5" key="1">
    <citation type="submission" date="2020-05" db="EMBL/GenBank/DDBJ databases">
        <authorList>
            <person name="Chiriac C."/>
            <person name="Salcher M."/>
            <person name="Ghai R."/>
            <person name="Kavagutti S V."/>
        </authorList>
    </citation>
    <scope>NUCLEOTIDE SEQUENCE</scope>
</reference>
<accession>A0A6J6NGQ2</accession>
<dbReference type="GO" id="GO:0020037">
    <property type="term" value="F:heme binding"/>
    <property type="evidence" value="ECO:0007669"/>
    <property type="project" value="InterPro"/>
</dbReference>
<evidence type="ECO:0000256" key="2">
    <source>
        <dbReference type="ARBA" id="ARBA00022723"/>
    </source>
</evidence>
<keyword evidence="1" id="KW-0349">Heme</keyword>
<feature type="domain" description="Cytochrome c" evidence="4">
    <location>
        <begin position="30"/>
        <end position="105"/>
    </location>
</feature>
<dbReference type="PROSITE" id="PS51007">
    <property type="entry name" value="CYTC"/>
    <property type="match status" value="1"/>
</dbReference>
<evidence type="ECO:0000259" key="4">
    <source>
        <dbReference type="PROSITE" id="PS51007"/>
    </source>
</evidence>